<reference evidence="2 3" key="2">
    <citation type="journal article" date="2013" name="PLoS ONE">
        <title>Whole genome mapping and re-organization of the nuclear and mitochondrial genomes of Babesia microti isolates.</title>
        <authorList>
            <person name="Cornillot E."/>
            <person name="Dassouli A."/>
            <person name="Garg A."/>
            <person name="Pachikara N."/>
            <person name="Randazzo S."/>
            <person name="Depoix D."/>
            <person name="Carcy B."/>
            <person name="Delbecq S."/>
            <person name="Frutos R."/>
            <person name="Silva J.C."/>
            <person name="Sutton R."/>
            <person name="Krause P.J."/>
            <person name="Mamoun C.B."/>
        </authorList>
    </citation>
    <scope>NUCLEOTIDE SEQUENCE [LARGE SCALE GENOMIC DNA]</scope>
    <source>
        <strain evidence="2 3">RI</strain>
    </source>
</reference>
<dbReference type="EMBL" id="FO082871">
    <property type="protein sequence ID" value="SIO73315.1"/>
    <property type="molecule type" value="Genomic_DNA"/>
</dbReference>
<name>A0A1N6LWR5_BABMR</name>
<evidence type="ECO:0000256" key="1">
    <source>
        <dbReference type="SAM" id="Phobius"/>
    </source>
</evidence>
<reference evidence="2 3" key="1">
    <citation type="journal article" date="2012" name="Nucleic Acids Res.">
        <title>Sequencing of the smallest Apicomplexan genome from the human pathogen Babesia microti.</title>
        <authorList>
            <person name="Cornillot E."/>
            <person name="Hadj-Kaddour K."/>
            <person name="Dassouli A."/>
            <person name="Noel B."/>
            <person name="Ranwez V."/>
            <person name="Vacherie B."/>
            <person name="Augagneur Y."/>
            <person name="Bres V."/>
            <person name="Duclos A."/>
            <person name="Randazzo S."/>
            <person name="Carcy B."/>
            <person name="Debierre-Grockiego F."/>
            <person name="Delbecq S."/>
            <person name="Moubri-Menage K."/>
            <person name="Shams-Eldin H."/>
            <person name="Usmani-Brown S."/>
            <person name="Bringaud F."/>
            <person name="Wincker P."/>
            <person name="Vivares C.P."/>
            <person name="Schwarz R.T."/>
            <person name="Schetters T.P."/>
            <person name="Krause P.J."/>
            <person name="Gorenflot A."/>
            <person name="Berry V."/>
            <person name="Barbe V."/>
            <person name="Ben Mamoun C."/>
        </authorList>
    </citation>
    <scope>NUCLEOTIDE SEQUENCE [LARGE SCALE GENOMIC DNA]</scope>
    <source>
        <strain evidence="2 3">RI</strain>
    </source>
</reference>
<keyword evidence="1" id="KW-1133">Transmembrane helix</keyword>
<dbReference type="RefSeq" id="XP_021337417.1">
    <property type="nucleotide sequence ID" value="XM_021482715.1"/>
</dbReference>
<evidence type="ECO:0000313" key="3">
    <source>
        <dbReference type="Proteomes" id="UP000002899"/>
    </source>
</evidence>
<dbReference type="VEuPathDB" id="PiroplasmaDB:BMR1_01G01760"/>
<organism evidence="2 3">
    <name type="scientific">Babesia microti (strain RI)</name>
    <dbReference type="NCBI Taxonomy" id="1133968"/>
    <lineage>
        <taxon>Eukaryota</taxon>
        <taxon>Sar</taxon>
        <taxon>Alveolata</taxon>
        <taxon>Apicomplexa</taxon>
        <taxon>Aconoidasida</taxon>
        <taxon>Piroplasmida</taxon>
        <taxon>Babesiidae</taxon>
        <taxon>Babesia</taxon>
    </lineage>
</organism>
<sequence length="218" mass="26454">MHRSVLRRFFPIAPLQSFKPTSGMLYHPSYEEVIEREHREAEQLALGGKIKHERPDLLYNGTNPDKVWDNEWRSYHSPRMPIRGGYGISTYKRPQIDAFDEDELVKFYNTKDYWKRASWPQIWATGKHYMNFIIWVHLLLALPFINLWIFNIWQHRYEPNEGVMPPEAFHKHYRWHAYGRHLDEHAFVQYAEARRAAKWRDPTINPEDYIPPQYRFVQ</sequence>
<dbReference type="Proteomes" id="UP000002899">
    <property type="component" value="Chromosome I"/>
</dbReference>
<evidence type="ECO:0000313" key="2">
    <source>
        <dbReference type="EMBL" id="SIO73315.1"/>
    </source>
</evidence>
<dbReference type="OrthoDB" id="389832at2759"/>
<accession>A0A1N6LWR5</accession>
<keyword evidence="1" id="KW-0812">Transmembrane</keyword>
<protein>
    <submittedName>
        <fullName evidence="2">Uncharacterized protein</fullName>
    </submittedName>
</protein>
<reference evidence="2 3" key="3">
    <citation type="journal article" date="2016" name="Sci. Rep.">
        <title>Genome-wide diversity and gene expression profiling of Babesia microti isolates identify polymorphic genes that mediate host-pathogen interactions.</title>
        <authorList>
            <person name="Silva J.C."/>
            <person name="Cornillot E."/>
            <person name="McCracken C."/>
            <person name="Usmani-Brown S."/>
            <person name="Dwivedi A."/>
            <person name="Ifeonu O.O."/>
            <person name="Crabtree J."/>
            <person name="Gotia H.T."/>
            <person name="Virji A.Z."/>
            <person name="Reynes C."/>
            <person name="Colinge J."/>
            <person name="Kumar V."/>
            <person name="Lawres L."/>
            <person name="Pazzi J.E."/>
            <person name="Pablo J.V."/>
            <person name="Hung C."/>
            <person name="Brancato J."/>
            <person name="Kumari P."/>
            <person name="Orvis J."/>
            <person name="Tretina K."/>
            <person name="Chibucos M."/>
            <person name="Ott S."/>
            <person name="Sadzewicz L."/>
            <person name="Sengamalay N."/>
            <person name="Shetty A.C."/>
            <person name="Su Q."/>
            <person name="Tallon L."/>
            <person name="Fraser C.M."/>
            <person name="Frutos R."/>
            <person name="Molina D.M."/>
            <person name="Krause P.J."/>
            <person name="Ben Mamoun C."/>
        </authorList>
    </citation>
    <scope>NUCLEOTIDE SEQUENCE [LARGE SCALE GENOMIC DNA]</scope>
    <source>
        <strain evidence="2 3">RI</strain>
    </source>
</reference>
<proteinExistence type="predicted"/>
<keyword evidence="1" id="KW-0472">Membrane</keyword>
<gene>
    <name evidence="2" type="ORF">BMR1_01G01760</name>
</gene>
<dbReference type="KEGG" id="bmic:BMR1_01G01760"/>
<dbReference type="GeneID" id="24423424"/>
<keyword evidence="3" id="KW-1185">Reference proteome</keyword>
<feature type="transmembrane region" description="Helical" evidence="1">
    <location>
        <begin position="132"/>
        <end position="153"/>
    </location>
</feature>
<dbReference type="AlphaFoldDB" id="A0A1N6LWR5"/>